<dbReference type="PROSITE" id="PS51273">
    <property type="entry name" value="GATASE_TYPE_1"/>
    <property type="match status" value="1"/>
</dbReference>
<dbReference type="GO" id="GO:0005829">
    <property type="term" value="C:cytosol"/>
    <property type="evidence" value="ECO:0007669"/>
    <property type="project" value="TreeGrafter"/>
</dbReference>
<dbReference type="SUPFAM" id="SSF52317">
    <property type="entry name" value="Class I glutamine amidotransferase-like"/>
    <property type="match status" value="1"/>
</dbReference>
<dbReference type="EMBL" id="NBYO01000001">
    <property type="protein sequence ID" value="OXT02363.1"/>
    <property type="molecule type" value="Genomic_DNA"/>
</dbReference>
<reference evidence="3" key="1">
    <citation type="journal article" date="2017" name="Int. J. Syst. Evol. Microbiol.">
        <title>Notoacmeibacter marinus gen. nov., sp. nov., isolated from the gut of a limpet and proposal of Notoacmeibacteraceae fam. nov. in the order Rhizobiales of the class Alphaproteobacteria.</title>
        <authorList>
            <person name="Huang Z."/>
            <person name="Guo F."/>
            <person name="Lai Q."/>
        </authorList>
    </citation>
    <scope>NUCLEOTIDE SEQUENCE [LARGE SCALE GENOMIC DNA]</scope>
    <source>
        <strain evidence="3">XMTR2A4</strain>
    </source>
</reference>
<gene>
    <name evidence="2" type="ORF">B7H23_05535</name>
</gene>
<evidence type="ECO:0000313" key="2">
    <source>
        <dbReference type="EMBL" id="OXT02363.1"/>
    </source>
</evidence>
<comment type="caution">
    <text evidence="2">The sequence shown here is derived from an EMBL/GenBank/DDBJ whole genome shotgun (WGS) entry which is preliminary data.</text>
</comment>
<dbReference type="InterPro" id="IPR044992">
    <property type="entry name" value="ChyE-like"/>
</dbReference>
<dbReference type="InterPro" id="IPR017926">
    <property type="entry name" value="GATASE"/>
</dbReference>
<keyword evidence="3" id="KW-1185">Reference proteome</keyword>
<dbReference type="RefSeq" id="WP_094076319.1">
    <property type="nucleotide sequence ID" value="NZ_NBYO01000001.1"/>
</dbReference>
<dbReference type="NCBIfam" id="NF005072">
    <property type="entry name" value="PRK06490.1"/>
    <property type="match status" value="1"/>
</dbReference>
<dbReference type="Gene3D" id="3.40.50.880">
    <property type="match status" value="1"/>
</dbReference>
<name>A0A231V2F0_9HYPH</name>
<dbReference type="PRINTS" id="PR00096">
    <property type="entry name" value="GATASE"/>
</dbReference>
<evidence type="ECO:0000313" key="3">
    <source>
        <dbReference type="Proteomes" id="UP000215405"/>
    </source>
</evidence>
<dbReference type="InterPro" id="IPR029062">
    <property type="entry name" value="Class_I_gatase-like"/>
</dbReference>
<accession>A0A231V2F0</accession>
<feature type="domain" description="Glutamine amidotransferase" evidence="1">
    <location>
        <begin position="59"/>
        <end position="193"/>
    </location>
</feature>
<organism evidence="2 3">
    <name type="scientific">Notoacmeibacter marinus</name>
    <dbReference type="NCBI Taxonomy" id="1876515"/>
    <lineage>
        <taxon>Bacteria</taxon>
        <taxon>Pseudomonadati</taxon>
        <taxon>Pseudomonadota</taxon>
        <taxon>Alphaproteobacteria</taxon>
        <taxon>Hyphomicrobiales</taxon>
        <taxon>Notoacmeibacteraceae</taxon>
        <taxon>Notoacmeibacter</taxon>
    </lineage>
</organism>
<dbReference type="Proteomes" id="UP000215405">
    <property type="component" value="Unassembled WGS sequence"/>
</dbReference>
<dbReference type="PANTHER" id="PTHR42695:SF5">
    <property type="entry name" value="GLUTAMINE AMIDOTRANSFERASE YLR126C-RELATED"/>
    <property type="match status" value="1"/>
</dbReference>
<dbReference type="PANTHER" id="PTHR42695">
    <property type="entry name" value="GLUTAMINE AMIDOTRANSFERASE YLR126C-RELATED"/>
    <property type="match status" value="1"/>
</dbReference>
<protein>
    <submittedName>
        <fullName evidence="2">GMP synthase</fullName>
    </submittedName>
</protein>
<evidence type="ECO:0000259" key="1">
    <source>
        <dbReference type="Pfam" id="PF00117"/>
    </source>
</evidence>
<dbReference type="AlphaFoldDB" id="A0A231V2F0"/>
<dbReference type="CDD" id="cd01741">
    <property type="entry name" value="GATase1_1"/>
    <property type="match status" value="1"/>
</dbReference>
<sequence length="247" mass="27429">MIEPSIQPSHEGRVVSRPVLIVLHQETSSPGRVGILLREMGFALDIRRPPLGDGLPSTLDDHAGVVVFGGPMSANDDEEFVRRETDWLAVPLKEGRPLLGLCLGAQMLVNHLGGQVRPHPEGRAEYGWYELQPTLDGRAYMADWPSKVLQFHREGVVLPTAATLLAKGEDHFPNQAFSFGHNAVGVQFHPEVTAVMLHRWVVKAHERFEMPGAQSARQSIQGRLMHDAPLRQFAVALLHRLFIEAET</sequence>
<dbReference type="Pfam" id="PF00117">
    <property type="entry name" value="GATase"/>
    <property type="match status" value="1"/>
</dbReference>
<proteinExistence type="predicted"/>